<feature type="transmembrane region" description="Helical" evidence="5">
    <location>
        <begin position="312"/>
        <end position="330"/>
    </location>
</feature>
<dbReference type="PROSITE" id="PS50850">
    <property type="entry name" value="MFS"/>
    <property type="match status" value="1"/>
</dbReference>
<sequence>MPRRRFTILVALFVTVVINYLDRTNISIAAIDLARDLSLTKIEMGIVFSAFAWTYSLFQIPGGLLADRVRPRLLYPLLLTLWSIATIVQGMAGTLIMLVVCRVLVGVFEAPSYPINNRVVTSWFPERERAGAIAFYTSGQYLGLAFLAPLLVAFQAEFGWRALFYACGAVGIVWAWIWHILYRDPDQDARLTEPERRAMAAGGALIDWADRHDGGSAAKAAKAPALSGLSVALSSRKLWGVYLGQFCIGTVSIFFLTWFPTYLVESRGIEFAKVGFIASAPFLAAFCGILLSGTLSDWMVRRGVDQGLARKAPVLIGIALSTSMVSAIYAETDLQVMVIMSLAFFGNGLASITWIFISLLAPRNHIGLVGGVFNFIGGLSAVVTPLVIGLLIEGSNFTPALIYMCVVTLIGIFAYTVLVGKIERVPAPSCN</sequence>
<dbReference type="Gene3D" id="1.20.1250.20">
    <property type="entry name" value="MFS general substrate transporter like domains"/>
    <property type="match status" value="2"/>
</dbReference>
<proteinExistence type="predicted"/>
<keyword evidence="4 5" id="KW-0472">Membrane</keyword>
<dbReference type="GO" id="GO:0022857">
    <property type="term" value="F:transmembrane transporter activity"/>
    <property type="evidence" value="ECO:0007669"/>
    <property type="project" value="InterPro"/>
</dbReference>
<keyword evidence="2 5" id="KW-0812">Transmembrane</keyword>
<dbReference type="SUPFAM" id="SSF103473">
    <property type="entry name" value="MFS general substrate transporter"/>
    <property type="match status" value="1"/>
</dbReference>
<dbReference type="InterPro" id="IPR000849">
    <property type="entry name" value="Sugar_P_transporter"/>
</dbReference>
<dbReference type="CDD" id="cd17319">
    <property type="entry name" value="MFS_ExuT_GudP_like"/>
    <property type="match status" value="1"/>
</dbReference>
<comment type="subcellular location">
    <subcellularLocation>
        <location evidence="1">Membrane</location>
        <topology evidence="1">Multi-pass membrane protein</topology>
    </subcellularLocation>
</comment>
<evidence type="ECO:0000256" key="4">
    <source>
        <dbReference type="ARBA" id="ARBA00023136"/>
    </source>
</evidence>
<feature type="transmembrane region" description="Helical" evidence="5">
    <location>
        <begin position="73"/>
        <end position="89"/>
    </location>
</feature>
<feature type="transmembrane region" description="Helical" evidence="5">
    <location>
        <begin position="368"/>
        <end position="388"/>
    </location>
</feature>
<evidence type="ECO:0000256" key="1">
    <source>
        <dbReference type="ARBA" id="ARBA00004141"/>
    </source>
</evidence>
<feature type="transmembrane region" description="Helical" evidence="5">
    <location>
        <begin position="45"/>
        <end position="66"/>
    </location>
</feature>
<feature type="domain" description="Major facilitator superfamily (MFS) profile" evidence="6">
    <location>
        <begin position="8"/>
        <end position="423"/>
    </location>
</feature>
<dbReference type="InterPro" id="IPR020846">
    <property type="entry name" value="MFS_dom"/>
</dbReference>
<dbReference type="STRING" id="1888892.BFL28_12915"/>
<name>A0A1E3M1K9_9SPHN</name>
<feature type="transmembrane region" description="Helical" evidence="5">
    <location>
        <begin position="271"/>
        <end position="291"/>
    </location>
</feature>
<gene>
    <name evidence="7" type="ORF">BFL28_12915</name>
</gene>
<dbReference type="PIRSF" id="PIRSF002808">
    <property type="entry name" value="Hexose_phosphate_transp"/>
    <property type="match status" value="1"/>
</dbReference>
<reference evidence="7 8" key="1">
    <citation type="submission" date="2016-08" db="EMBL/GenBank/DDBJ databases">
        <title>Draft genome of the agarase producing Sphingomonas sp. MCT13.</title>
        <authorList>
            <person name="D'Andrea M.M."/>
            <person name="Rossolini G.M."/>
            <person name="Thaller M.C."/>
        </authorList>
    </citation>
    <scope>NUCLEOTIDE SEQUENCE [LARGE SCALE GENOMIC DNA]</scope>
    <source>
        <strain evidence="7 8">MCT13</strain>
    </source>
</reference>
<evidence type="ECO:0000313" key="8">
    <source>
        <dbReference type="Proteomes" id="UP000094487"/>
    </source>
</evidence>
<dbReference type="InterPro" id="IPR050382">
    <property type="entry name" value="MFS_Na/Anion_cotransporter"/>
</dbReference>
<dbReference type="Pfam" id="PF07690">
    <property type="entry name" value="MFS_1"/>
    <property type="match status" value="1"/>
</dbReference>
<dbReference type="GO" id="GO:0016020">
    <property type="term" value="C:membrane"/>
    <property type="evidence" value="ECO:0007669"/>
    <property type="project" value="UniProtKB-SubCell"/>
</dbReference>
<dbReference type="AlphaFoldDB" id="A0A1E3M1K9"/>
<dbReference type="PANTHER" id="PTHR11662">
    <property type="entry name" value="SOLUTE CARRIER FAMILY 17"/>
    <property type="match status" value="1"/>
</dbReference>
<evidence type="ECO:0000313" key="7">
    <source>
        <dbReference type="EMBL" id="ODP38950.1"/>
    </source>
</evidence>
<dbReference type="InterPro" id="IPR011701">
    <property type="entry name" value="MFS"/>
</dbReference>
<dbReference type="Proteomes" id="UP000094487">
    <property type="component" value="Unassembled WGS sequence"/>
</dbReference>
<dbReference type="InterPro" id="IPR036259">
    <property type="entry name" value="MFS_trans_sf"/>
</dbReference>
<feature type="transmembrane region" description="Helical" evidence="5">
    <location>
        <begin position="336"/>
        <end position="361"/>
    </location>
</feature>
<keyword evidence="3 5" id="KW-1133">Transmembrane helix</keyword>
<dbReference type="OrthoDB" id="9794076at2"/>
<protein>
    <submittedName>
        <fullName evidence="7">Glucarate transporter</fullName>
    </submittedName>
</protein>
<organism evidence="7 8">
    <name type="scientific">Sphingomonas turrisvirgatae</name>
    <dbReference type="NCBI Taxonomy" id="1888892"/>
    <lineage>
        <taxon>Bacteria</taxon>
        <taxon>Pseudomonadati</taxon>
        <taxon>Pseudomonadota</taxon>
        <taxon>Alphaproteobacteria</taxon>
        <taxon>Sphingomonadales</taxon>
        <taxon>Sphingomonadaceae</taxon>
        <taxon>Sphingomonas</taxon>
    </lineage>
</organism>
<evidence type="ECO:0000256" key="5">
    <source>
        <dbReference type="SAM" id="Phobius"/>
    </source>
</evidence>
<dbReference type="EMBL" id="MDDS01000010">
    <property type="protein sequence ID" value="ODP38950.1"/>
    <property type="molecule type" value="Genomic_DNA"/>
</dbReference>
<comment type="caution">
    <text evidence="7">The sequence shown here is derived from an EMBL/GenBank/DDBJ whole genome shotgun (WGS) entry which is preliminary data.</text>
</comment>
<dbReference type="PANTHER" id="PTHR11662:SF333">
    <property type="entry name" value="D-GALACTONATE TRANSPORTER"/>
    <property type="match status" value="1"/>
</dbReference>
<evidence type="ECO:0000256" key="3">
    <source>
        <dbReference type="ARBA" id="ARBA00022989"/>
    </source>
</evidence>
<evidence type="ECO:0000256" key="2">
    <source>
        <dbReference type="ARBA" id="ARBA00022692"/>
    </source>
</evidence>
<feature type="transmembrane region" description="Helical" evidence="5">
    <location>
        <begin position="162"/>
        <end position="181"/>
    </location>
</feature>
<dbReference type="RefSeq" id="WP_069319425.1">
    <property type="nucleotide sequence ID" value="NZ_MDDS01000010.1"/>
</dbReference>
<feature type="transmembrane region" description="Helical" evidence="5">
    <location>
        <begin position="400"/>
        <end position="419"/>
    </location>
</feature>
<feature type="transmembrane region" description="Helical" evidence="5">
    <location>
        <begin position="239"/>
        <end position="259"/>
    </location>
</feature>
<evidence type="ECO:0000259" key="6">
    <source>
        <dbReference type="PROSITE" id="PS50850"/>
    </source>
</evidence>
<keyword evidence="8" id="KW-1185">Reference proteome</keyword>
<accession>A0A1E3M1K9</accession>